<evidence type="ECO:0000313" key="2">
    <source>
        <dbReference type="EMBL" id="OEO30954.1"/>
    </source>
</evidence>
<feature type="transmembrane region" description="Helical" evidence="1">
    <location>
        <begin position="48"/>
        <end position="73"/>
    </location>
</feature>
<sequence>MHFAVNWLAIVVAAVASMGFGAIWYNVLGKQWLSAIGKTREQMNGADWTPFAWGFAVQLVTAYFVALITPALFGSTDVGNGILAGVHMWTGFVLTFLILNHRYQGLPWKLTAIDGGYGLAVLVIQGIVIGLFGGAALPAAA</sequence>
<dbReference type="InterPro" id="IPR013879">
    <property type="entry name" value="DUF1761"/>
</dbReference>
<keyword evidence="3" id="KW-1185">Reference proteome</keyword>
<organism evidence="2 3">
    <name type="scientific">Devosia insulae DS-56</name>
    <dbReference type="NCBI Taxonomy" id="1116389"/>
    <lineage>
        <taxon>Bacteria</taxon>
        <taxon>Pseudomonadati</taxon>
        <taxon>Pseudomonadota</taxon>
        <taxon>Alphaproteobacteria</taxon>
        <taxon>Hyphomicrobiales</taxon>
        <taxon>Devosiaceae</taxon>
        <taxon>Devosia</taxon>
    </lineage>
</organism>
<dbReference type="OrthoDB" id="344736at2"/>
<proteinExistence type="predicted"/>
<reference evidence="2 3" key="1">
    <citation type="journal article" date="2015" name="Genome Announc.">
        <title>Genome Assemblies of Three Soil-Associated Devosia species: D. insulae, D. limi, and D. soli.</title>
        <authorList>
            <person name="Hassan Y.I."/>
            <person name="Lepp D."/>
            <person name="Zhou T."/>
        </authorList>
    </citation>
    <scope>NUCLEOTIDE SEQUENCE [LARGE SCALE GENOMIC DNA]</scope>
    <source>
        <strain evidence="2 3">DS-56</strain>
    </source>
</reference>
<comment type="caution">
    <text evidence="2">The sequence shown here is derived from an EMBL/GenBank/DDBJ whole genome shotgun (WGS) entry which is preliminary data.</text>
</comment>
<keyword evidence="1" id="KW-0812">Transmembrane</keyword>
<keyword evidence="1" id="KW-1133">Transmembrane helix</keyword>
<evidence type="ECO:0000313" key="3">
    <source>
        <dbReference type="Proteomes" id="UP000095463"/>
    </source>
</evidence>
<name>A0A1E5XR28_9HYPH</name>
<feature type="transmembrane region" description="Helical" evidence="1">
    <location>
        <begin position="6"/>
        <end position="27"/>
    </location>
</feature>
<dbReference type="AlphaFoldDB" id="A0A1E5XR28"/>
<evidence type="ECO:0000256" key="1">
    <source>
        <dbReference type="SAM" id="Phobius"/>
    </source>
</evidence>
<evidence type="ECO:0008006" key="4">
    <source>
        <dbReference type="Google" id="ProtNLM"/>
    </source>
</evidence>
<accession>A0A1E5XR28</accession>
<keyword evidence="1" id="KW-0472">Membrane</keyword>
<feature type="transmembrane region" description="Helical" evidence="1">
    <location>
        <begin position="79"/>
        <end position="99"/>
    </location>
</feature>
<dbReference type="Pfam" id="PF08570">
    <property type="entry name" value="DUF1761"/>
    <property type="match status" value="1"/>
</dbReference>
<dbReference type="RefSeq" id="WP_069909860.1">
    <property type="nucleotide sequence ID" value="NZ_LAJE02000176.1"/>
</dbReference>
<protein>
    <recommendedName>
        <fullName evidence="4">DUF1761 domain-containing protein</fullName>
    </recommendedName>
</protein>
<feature type="transmembrane region" description="Helical" evidence="1">
    <location>
        <begin position="119"/>
        <end position="140"/>
    </location>
</feature>
<dbReference type="Proteomes" id="UP000095463">
    <property type="component" value="Unassembled WGS sequence"/>
</dbReference>
<gene>
    <name evidence="2" type="ORF">VW23_018715</name>
</gene>
<dbReference type="EMBL" id="LAJE02000176">
    <property type="protein sequence ID" value="OEO30954.1"/>
    <property type="molecule type" value="Genomic_DNA"/>
</dbReference>